<gene>
    <name evidence="2" type="ORF">SE17_05555</name>
</gene>
<name>A0A0P9HH47_9CHLR</name>
<dbReference type="EMBL" id="LJCR01000105">
    <property type="protein sequence ID" value="KPV54147.1"/>
    <property type="molecule type" value="Genomic_DNA"/>
</dbReference>
<reference evidence="2 3" key="1">
    <citation type="submission" date="2015-09" db="EMBL/GenBank/DDBJ databases">
        <title>Draft genome sequence of Kouleothrix aurantiaca JCM 19913.</title>
        <authorList>
            <person name="Hemp J."/>
        </authorList>
    </citation>
    <scope>NUCLEOTIDE SEQUENCE [LARGE SCALE GENOMIC DNA]</scope>
    <source>
        <strain evidence="2 3">COM-B</strain>
    </source>
</reference>
<dbReference type="AlphaFoldDB" id="A0A0P9HH47"/>
<dbReference type="Gene3D" id="3.90.1570.10">
    <property type="entry name" value="tt1808, chain A"/>
    <property type="match status" value="1"/>
</dbReference>
<evidence type="ECO:0000313" key="3">
    <source>
        <dbReference type="Proteomes" id="UP000050509"/>
    </source>
</evidence>
<organism evidence="2 3">
    <name type="scientific">Kouleothrix aurantiaca</name>
    <dbReference type="NCBI Taxonomy" id="186479"/>
    <lineage>
        <taxon>Bacteria</taxon>
        <taxon>Bacillati</taxon>
        <taxon>Chloroflexota</taxon>
        <taxon>Chloroflexia</taxon>
        <taxon>Chloroflexales</taxon>
        <taxon>Roseiflexineae</taxon>
        <taxon>Roseiflexaceae</taxon>
        <taxon>Kouleothrix</taxon>
    </lineage>
</organism>
<evidence type="ECO:0000313" key="2">
    <source>
        <dbReference type="EMBL" id="KPV54147.1"/>
    </source>
</evidence>
<keyword evidence="3" id="KW-1185">Reference proteome</keyword>
<protein>
    <recommendedName>
        <fullName evidence="1">Putative restriction endonuclease domain-containing protein</fullName>
    </recommendedName>
</protein>
<dbReference type="InterPro" id="IPR012296">
    <property type="entry name" value="Nuclease_put_TT1808"/>
</dbReference>
<dbReference type="PANTHER" id="PTHR34107">
    <property type="entry name" value="SLL0198 PROTEIN-RELATED"/>
    <property type="match status" value="1"/>
</dbReference>
<proteinExistence type="predicted"/>
<dbReference type="Proteomes" id="UP000050509">
    <property type="component" value="Unassembled WGS sequence"/>
</dbReference>
<dbReference type="Pfam" id="PF05685">
    <property type="entry name" value="Uma2"/>
    <property type="match status" value="1"/>
</dbReference>
<dbReference type="CDD" id="cd06260">
    <property type="entry name" value="DUF820-like"/>
    <property type="match status" value="1"/>
</dbReference>
<evidence type="ECO:0000259" key="1">
    <source>
        <dbReference type="Pfam" id="PF05685"/>
    </source>
</evidence>
<sequence>MTADIATAPPELTTRSLDANWSYARWSQLPDDGNRYEVIDGVLYRTTAPSFFHQWIISRMTRVLQTQLEDTSIGIVAFAPIGLLMPGCDPVQPDIVAVRSEDRGIIYDRRINGVPALIVEVLSPGNAEKDTTIKRTAYARAELPEYWIVRPAERDVLVLSQPDTALGEYLHSVTFAQSHELISPTLPIRAAVASFFAGSPDETV</sequence>
<accession>A0A0P9HH47</accession>
<dbReference type="PANTHER" id="PTHR34107:SF4">
    <property type="entry name" value="SLL1222 PROTEIN"/>
    <property type="match status" value="1"/>
</dbReference>
<comment type="caution">
    <text evidence="2">The sequence shown here is derived from an EMBL/GenBank/DDBJ whole genome shotgun (WGS) entry which is preliminary data.</text>
</comment>
<dbReference type="SUPFAM" id="SSF52980">
    <property type="entry name" value="Restriction endonuclease-like"/>
    <property type="match status" value="1"/>
</dbReference>
<dbReference type="InterPro" id="IPR011335">
    <property type="entry name" value="Restrct_endonuc-II-like"/>
</dbReference>
<dbReference type="PATRIC" id="fig|186479.3.peg.265"/>
<dbReference type="InterPro" id="IPR008538">
    <property type="entry name" value="Uma2"/>
</dbReference>
<feature type="domain" description="Putative restriction endonuclease" evidence="1">
    <location>
        <begin position="28"/>
        <end position="187"/>
    </location>
</feature>